<dbReference type="RefSeq" id="WP_316019268.1">
    <property type="nucleotide sequence ID" value="NZ_JAWDID010000024.1"/>
</dbReference>
<sequence>MTLKLIYPALAQVFWTFVVLVIVFLRRKKAFDNREVGMADVAVSTERYPEPARLAAANFSNQFETPVLFFALVLIAIHVGATGYVMAALAWAFVATRIVHTLIHTGSNDLRQRALVYAVGVACLFLMWIGIVIAIL</sequence>
<evidence type="ECO:0000256" key="1">
    <source>
        <dbReference type="ARBA" id="ARBA00004370"/>
    </source>
</evidence>
<dbReference type="EMBL" id="JAWDID010000024">
    <property type="protein sequence ID" value="MDU0341449.1"/>
    <property type="molecule type" value="Genomic_DNA"/>
</dbReference>
<name>A0ABU3S9M9_9HYPH</name>
<keyword evidence="2 5" id="KW-0812">Transmembrane</keyword>
<accession>A0ABU3S9M9</accession>
<evidence type="ECO:0000256" key="2">
    <source>
        <dbReference type="ARBA" id="ARBA00022692"/>
    </source>
</evidence>
<feature type="transmembrane region" description="Helical" evidence="5">
    <location>
        <begin position="67"/>
        <end position="94"/>
    </location>
</feature>
<reference evidence="6 7" key="1">
    <citation type="submission" date="2023-09" db="EMBL/GenBank/DDBJ databases">
        <title>Whole genome shotgun sequencing (WGS) of Bosea sp. ZW T0_25, isolated from stored onions (Allium cepa).</title>
        <authorList>
            <person name="Stoll D.A."/>
            <person name="Huch M."/>
        </authorList>
    </citation>
    <scope>NUCLEOTIDE SEQUENCE [LARGE SCALE GENOMIC DNA]</scope>
    <source>
        <strain evidence="6 7">ZW T0_25</strain>
    </source>
</reference>
<dbReference type="InterPro" id="IPR001129">
    <property type="entry name" value="Membr-assoc_MAPEG"/>
</dbReference>
<feature type="transmembrane region" description="Helical" evidence="5">
    <location>
        <begin position="6"/>
        <end position="25"/>
    </location>
</feature>
<evidence type="ECO:0000256" key="3">
    <source>
        <dbReference type="ARBA" id="ARBA00022989"/>
    </source>
</evidence>
<dbReference type="Pfam" id="PF01124">
    <property type="entry name" value="MAPEG"/>
    <property type="match status" value="1"/>
</dbReference>
<evidence type="ECO:0000313" key="7">
    <source>
        <dbReference type="Proteomes" id="UP001254257"/>
    </source>
</evidence>
<keyword evidence="4 5" id="KW-0472">Membrane</keyword>
<dbReference type="Proteomes" id="UP001254257">
    <property type="component" value="Unassembled WGS sequence"/>
</dbReference>
<dbReference type="Gene3D" id="1.20.120.550">
    <property type="entry name" value="Membrane associated eicosanoid/glutathione metabolism-like domain"/>
    <property type="match status" value="1"/>
</dbReference>
<evidence type="ECO:0000256" key="4">
    <source>
        <dbReference type="ARBA" id="ARBA00023136"/>
    </source>
</evidence>
<feature type="transmembrane region" description="Helical" evidence="5">
    <location>
        <begin position="114"/>
        <end position="135"/>
    </location>
</feature>
<keyword evidence="7" id="KW-1185">Reference proteome</keyword>
<evidence type="ECO:0000256" key="5">
    <source>
        <dbReference type="SAM" id="Phobius"/>
    </source>
</evidence>
<dbReference type="SUPFAM" id="SSF161084">
    <property type="entry name" value="MAPEG domain-like"/>
    <property type="match status" value="1"/>
</dbReference>
<protein>
    <submittedName>
        <fullName evidence="6">MAPEG family protein</fullName>
    </submittedName>
</protein>
<comment type="subcellular location">
    <subcellularLocation>
        <location evidence="1">Membrane</location>
    </subcellularLocation>
</comment>
<evidence type="ECO:0000313" key="6">
    <source>
        <dbReference type="EMBL" id="MDU0341449.1"/>
    </source>
</evidence>
<keyword evidence="3 5" id="KW-1133">Transmembrane helix</keyword>
<comment type="caution">
    <text evidence="6">The sequence shown here is derived from an EMBL/GenBank/DDBJ whole genome shotgun (WGS) entry which is preliminary data.</text>
</comment>
<organism evidence="6 7">
    <name type="scientific">Bosea rubneri</name>
    <dbReference type="NCBI Taxonomy" id="3075434"/>
    <lineage>
        <taxon>Bacteria</taxon>
        <taxon>Pseudomonadati</taxon>
        <taxon>Pseudomonadota</taxon>
        <taxon>Alphaproteobacteria</taxon>
        <taxon>Hyphomicrobiales</taxon>
        <taxon>Boseaceae</taxon>
        <taxon>Bosea</taxon>
    </lineage>
</organism>
<proteinExistence type="predicted"/>
<gene>
    <name evidence="6" type="ORF">RKE40_16240</name>
</gene>
<dbReference type="InterPro" id="IPR023352">
    <property type="entry name" value="MAPEG-like_dom_sf"/>
</dbReference>